<dbReference type="AlphaFoldDB" id="A0AAJ6AM93"/>
<keyword evidence="3" id="KW-1185">Reference proteome</keyword>
<sequence length="271" mass="30150">MPEVELPHSTTATLNAWCPTSAAHSRPRMAVVGAAGEIGRVTGQCFTDEDLVLIGLDVLDHHNIVGYHAWSTGTVADKAVVRHGLGDADYVLYLPTGAKMGWHGLLEAEIHGVKNVAEVCVEKGVKRLIYASSNHVTGMNEVDFYETGVLDTPHPTSLPRPDGLYGAAKAFAEALLRSTSEIHGLPVSIIRIGAMRYRDDPHAVTDGPRFARQTNKEYRQRMERVWLTHQEWKATITRELAATDQFRLFYAPQHQADQPWTGEIYTWNRGR</sequence>
<dbReference type="RefSeq" id="WP_279674604.1">
    <property type="nucleotide sequence ID" value="NZ_CP122566.1"/>
</dbReference>
<dbReference type="PANTHER" id="PTHR43245:SF55">
    <property type="entry name" value="NAD(P)-BINDING DOMAIN-CONTAINING PROTEIN"/>
    <property type="match status" value="1"/>
</dbReference>
<dbReference type="SUPFAM" id="SSF51735">
    <property type="entry name" value="NAD(P)-binding Rossmann-fold domains"/>
    <property type="match status" value="1"/>
</dbReference>
<dbReference type="InterPro" id="IPR001509">
    <property type="entry name" value="Epimerase_deHydtase"/>
</dbReference>
<dbReference type="Proteomes" id="UP001224674">
    <property type="component" value="Chromosome"/>
</dbReference>
<accession>A0AAJ6AM93</accession>
<dbReference type="InterPro" id="IPR036291">
    <property type="entry name" value="NAD(P)-bd_dom_sf"/>
</dbReference>
<dbReference type="EMBL" id="CP122566">
    <property type="protein sequence ID" value="WGH92576.1"/>
    <property type="molecule type" value="Genomic_DNA"/>
</dbReference>
<evidence type="ECO:0000313" key="3">
    <source>
        <dbReference type="Proteomes" id="UP001224674"/>
    </source>
</evidence>
<dbReference type="Gene3D" id="3.40.50.720">
    <property type="entry name" value="NAD(P)-binding Rossmann-like Domain"/>
    <property type="match status" value="1"/>
</dbReference>
<gene>
    <name evidence="2" type="ORF">QDX21_09745</name>
</gene>
<evidence type="ECO:0000259" key="1">
    <source>
        <dbReference type="Pfam" id="PF01370"/>
    </source>
</evidence>
<feature type="domain" description="NAD-dependent epimerase/dehydratase" evidence="1">
    <location>
        <begin position="30"/>
        <end position="192"/>
    </location>
</feature>
<proteinExistence type="predicted"/>
<reference evidence="2 3" key="1">
    <citation type="submission" date="2023-03" db="EMBL/GenBank/DDBJ databases">
        <title>Complete genome sequences of several Auritidibacter ignavus strains isolated from ear infections.</title>
        <authorList>
            <person name="Baehr T."/>
            <person name="Baumhoegger A.M."/>
        </authorList>
    </citation>
    <scope>NUCLEOTIDE SEQUENCE [LARGE SCALE GENOMIC DNA]</scope>
    <source>
        <strain evidence="2 3">BABAE-6</strain>
    </source>
</reference>
<dbReference type="PANTHER" id="PTHR43245">
    <property type="entry name" value="BIFUNCTIONAL POLYMYXIN RESISTANCE PROTEIN ARNA"/>
    <property type="match status" value="1"/>
</dbReference>
<evidence type="ECO:0000313" key="2">
    <source>
        <dbReference type="EMBL" id="WGH92576.1"/>
    </source>
</evidence>
<name>A0AAJ6AM93_9MICC</name>
<organism evidence="2 3">
    <name type="scientific">Auritidibacter ignavus</name>
    <dbReference type="NCBI Taxonomy" id="678932"/>
    <lineage>
        <taxon>Bacteria</taxon>
        <taxon>Bacillati</taxon>
        <taxon>Actinomycetota</taxon>
        <taxon>Actinomycetes</taxon>
        <taxon>Micrococcales</taxon>
        <taxon>Micrococcaceae</taxon>
        <taxon>Auritidibacter</taxon>
    </lineage>
</organism>
<protein>
    <submittedName>
        <fullName evidence="2">NAD(P)-dependent oxidoreductase</fullName>
    </submittedName>
</protein>
<dbReference type="Pfam" id="PF01370">
    <property type="entry name" value="Epimerase"/>
    <property type="match status" value="1"/>
</dbReference>
<dbReference type="InterPro" id="IPR050177">
    <property type="entry name" value="Lipid_A_modif_metabolic_enz"/>
</dbReference>